<keyword evidence="6" id="KW-0862">Zinc</keyword>
<dbReference type="Pfam" id="PF01431">
    <property type="entry name" value="Peptidase_M13"/>
    <property type="match status" value="1"/>
</dbReference>
<feature type="signal peptide" evidence="8">
    <location>
        <begin position="1"/>
        <end position="33"/>
    </location>
</feature>
<dbReference type="AlphaFoldDB" id="A0A2U2HLX2"/>
<keyword evidence="12" id="KW-1185">Reference proteome</keyword>
<dbReference type="PANTHER" id="PTHR11733">
    <property type="entry name" value="ZINC METALLOPROTEASE FAMILY M13 NEPRILYSIN-RELATED"/>
    <property type="match status" value="1"/>
</dbReference>
<dbReference type="Pfam" id="PF05649">
    <property type="entry name" value="Peptidase_M13_N"/>
    <property type="match status" value="1"/>
</dbReference>
<dbReference type="SUPFAM" id="SSF55486">
    <property type="entry name" value="Metalloproteases ('zincins'), catalytic domain"/>
    <property type="match status" value="1"/>
</dbReference>
<evidence type="ECO:0000256" key="7">
    <source>
        <dbReference type="ARBA" id="ARBA00023049"/>
    </source>
</evidence>
<evidence type="ECO:0000256" key="1">
    <source>
        <dbReference type="ARBA" id="ARBA00001947"/>
    </source>
</evidence>
<comment type="cofactor">
    <cofactor evidence="1">
        <name>Zn(2+)</name>
        <dbReference type="ChEBI" id="CHEBI:29105"/>
    </cofactor>
</comment>
<protein>
    <submittedName>
        <fullName evidence="11">M13 family peptidase</fullName>
    </submittedName>
</protein>
<evidence type="ECO:0000259" key="9">
    <source>
        <dbReference type="Pfam" id="PF01431"/>
    </source>
</evidence>
<organism evidence="11 12">
    <name type="scientific">Massilia glaciei</name>
    <dbReference type="NCBI Taxonomy" id="1524097"/>
    <lineage>
        <taxon>Bacteria</taxon>
        <taxon>Pseudomonadati</taxon>
        <taxon>Pseudomonadota</taxon>
        <taxon>Betaproteobacteria</taxon>
        <taxon>Burkholderiales</taxon>
        <taxon>Oxalobacteraceae</taxon>
        <taxon>Telluria group</taxon>
        <taxon>Massilia</taxon>
    </lineage>
</organism>
<dbReference type="GO" id="GO:0005886">
    <property type="term" value="C:plasma membrane"/>
    <property type="evidence" value="ECO:0007669"/>
    <property type="project" value="TreeGrafter"/>
</dbReference>
<dbReference type="GO" id="GO:0016485">
    <property type="term" value="P:protein processing"/>
    <property type="evidence" value="ECO:0007669"/>
    <property type="project" value="TreeGrafter"/>
</dbReference>
<dbReference type="InterPro" id="IPR024079">
    <property type="entry name" value="MetalloPept_cat_dom_sf"/>
</dbReference>
<evidence type="ECO:0000259" key="10">
    <source>
        <dbReference type="Pfam" id="PF05649"/>
    </source>
</evidence>
<dbReference type="Gene3D" id="3.40.390.10">
    <property type="entry name" value="Collagenase (Catalytic Domain)"/>
    <property type="match status" value="1"/>
</dbReference>
<comment type="caution">
    <text evidence="11">The sequence shown here is derived from an EMBL/GenBank/DDBJ whole genome shotgun (WGS) entry which is preliminary data.</text>
</comment>
<evidence type="ECO:0000313" key="11">
    <source>
        <dbReference type="EMBL" id="PWF48469.1"/>
    </source>
</evidence>
<dbReference type="EMBL" id="PXWF02000191">
    <property type="protein sequence ID" value="PWF48469.1"/>
    <property type="molecule type" value="Genomic_DNA"/>
</dbReference>
<keyword evidence="8" id="KW-0732">Signal</keyword>
<dbReference type="InterPro" id="IPR008753">
    <property type="entry name" value="Peptidase_M13_N"/>
</dbReference>
<evidence type="ECO:0000313" key="12">
    <source>
        <dbReference type="Proteomes" id="UP000241421"/>
    </source>
</evidence>
<keyword evidence="3" id="KW-0645">Protease</keyword>
<keyword evidence="4" id="KW-0479">Metal-binding</keyword>
<evidence type="ECO:0000256" key="2">
    <source>
        <dbReference type="ARBA" id="ARBA00007357"/>
    </source>
</evidence>
<name>A0A2U2HLX2_9BURK</name>
<keyword evidence="7" id="KW-0482">Metalloprotease</keyword>
<dbReference type="PANTHER" id="PTHR11733:SF167">
    <property type="entry name" value="FI17812P1-RELATED"/>
    <property type="match status" value="1"/>
</dbReference>
<evidence type="ECO:0000256" key="6">
    <source>
        <dbReference type="ARBA" id="ARBA00022833"/>
    </source>
</evidence>
<sequence length="673" mass="72538">MRHPSTTRGRTAMKKFTLVTLALLVQLSCDSLAAAPAAPRPQDDLFRAANGHWLATTAIAADKDAAFGADLPAISDAHVRAIVDELAAGRHAPGSIEQKVGAFYASYLDTAAIDRAGLAPVAPALAEIAAIGTRAELARWQGRMQGRIESPIYLRLFPDFKDPKTYRALTWQGGLGMPDRRYYLDPADARMAAARSAYETYLGTLAALSGEKNAADVVARVMRIESAIAKAHWDQADTRDPAKSYNPMNAAALQARAPGFDWAAFLQASGLAPTEAVTVAQPSAATAIARLFAGVALDDWKLYFKMRTLDAATSVLPAPFRAARQAFRGAALQGTLAAPARWESGIDALNRAMGEAVGQVYVARHFPAPHKRRMRAIVDSLLAAARELVAASATMTPATKQQALRKLETMTAKIGAPDAPRDYSALAISAGDAFGNVHRARRFEWERQAAKAGKRVDRNDWLMTPQTVNAFYDPFMNEIVFPAAHLQAPYFDMAADDAANYGAVGVLIGHEISHGFDEQGSQFDADGVMRNWWADADRAAFAKLGAKLVAQFGAIEALPGKRVDGKLTLNENIADLAGLQIAYRAYQRSLGGKAAPVVDGATGVQRFFMSYARSQRAKWRDETMLKLLASDPHAPSESRVNAAVVNLDAFHEAYGTGAGDAMFKPAGERIRIW</sequence>
<dbReference type="PRINTS" id="PR00786">
    <property type="entry name" value="NEPRILYSIN"/>
</dbReference>
<accession>A0A2U2HLX2</accession>
<dbReference type="Proteomes" id="UP000241421">
    <property type="component" value="Unassembled WGS sequence"/>
</dbReference>
<keyword evidence="5" id="KW-0378">Hydrolase</keyword>
<gene>
    <name evidence="11" type="ORF">C7C56_011580</name>
</gene>
<dbReference type="Gene3D" id="1.10.1380.10">
    <property type="entry name" value="Neutral endopeptidase , domain2"/>
    <property type="match status" value="1"/>
</dbReference>
<dbReference type="InterPro" id="IPR000718">
    <property type="entry name" value="Peptidase_M13"/>
</dbReference>
<proteinExistence type="inferred from homology"/>
<feature type="domain" description="Peptidase M13 N-terminal" evidence="10">
    <location>
        <begin position="41"/>
        <end position="417"/>
    </location>
</feature>
<evidence type="ECO:0000256" key="5">
    <source>
        <dbReference type="ARBA" id="ARBA00022801"/>
    </source>
</evidence>
<reference evidence="11 12" key="1">
    <citation type="submission" date="2018-04" db="EMBL/GenBank/DDBJ databases">
        <title>Massilia violaceinigra sp. nov., a novel purple-pigmented bacterium isolated from Tianshan glacier, Xinjiang, China.</title>
        <authorList>
            <person name="Wang H."/>
        </authorList>
    </citation>
    <scope>NUCLEOTIDE SEQUENCE [LARGE SCALE GENOMIC DNA]</scope>
    <source>
        <strain evidence="11 12">B448-2</strain>
    </source>
</reference>
<dbReference type="OrthoDB" id="9775677at2"/>
<feature type="chain" id="PRO_5015470760" evidence="8">
    <location>
        <begin position="34"/>
        <end position="673"/>
    </location>
</feature>
<evidence type="ECO:0000256" key="3">
    <source>
        <dbReference type="ARBA" id="ARBA00022670"/>
    </source>
</evidence>
<dbReference type="GO" id="GO:0004222">
    <property type="term" value="F:metalloendopeptidase activity"/>
    <property type="evidence" value="ECO:0007669"/>
    <property type="project" value="InterPro"/>
</dbReference>
<feature type="domain" description="Peptidase M13 C-terminal" evidence="9">
    <location>
        <begin position="469"/>
        <end position="664"/>
    </location>
</feature>
<evidence type="ECO:0000256" key="8">
    <source>
        <dbReference type="SAM" id="SignalP"/>
    </source>
</evidence>
<dbReference type="GO" id="GO:0046872">
    <property type="term" value="F:metal ion binding"/>
    <property type="evidence" value="ECO:0007669"/>
    <property type="project" value="UniProtKB-KW"/>
</dbReference>
<dbReference type="PROSITE" id="PS51885">
    <property type="entry name" value="NEPRILYSIN"/>
    <property type="match status" value="1"/>
</dbReference>
<evidence type="ECO:0000256" key="4">
    <source>
        <dbReference type="ARBA" id="ARBA00022723"/>
    </source>
</evidence>
<dbReference type="InterPro" id="IPR042089">
    <property type="entry name" value="Peptidase_M13_dom_2"/>
</dbReference>
<comment type="similarity">
    <text evidence="2">Belongs to the peptidase M13 family.</text>
</comment>
<dbReference type="InterPro" id="IPR018497">
    <property type="entry name" value="Peptidase_M13_C"/>
</dbReference>
<dbReference type="CDD" id="cd08662">
    <property type="entry name" value="M13"/>
    <property type="match status" value="1"/>
</dbReference>